<sequence>MRLMTRRLLAVGDGLSMYASCGWAGLHVDCGSQSGGAFAASRWVNGCSAEERWRTDAFLITHYHTDHYNGWVYASDAGSVPPLPYLSTLYHPRLPTPGAVDLLRATFALFALGSGTGSMEIDLWHRVARLSRRPVVRVPLEQGRRVQTSAGELHVIWPPHHIQGALSETIEGAVRKFHDALDRHTRLRELYEATESVEAYADGDKAPVRNRDRIDPWEREGRPRRQHEPLDPDHYESLDDMLPDEELREVNRALRDAANSLGLAFVLDRRVLCLGDLEGRALTGALSYLVGEGLIDFDVIVAPHHGTKWNREMFKLRGNRVEVSVGDRLWPKVKPELGRIARSVHFTHMQGDLVWHG</sequence>
<reference evidence="2 3" key="1">
    <citation type="submission" date="2016-11" db="EMBL/GenBank/DDBJ databases">
        <title>Study of marine rhodopsin-containing bacteria.</title>
        <authorList>
            <person name="Yoshizawa S."/>
            <person name="Kumagai Y."/>
            <person name="Kogure K."/>
        </authorList>
    </citation>
    <scope>NUCLEOTIDE SEQUENCE [LARGE SCALE GENOMIC DNA]</scope>
    <source>
        <strain evidence="2 3">SG-29</strain>
    </source>
</reference>
<proteinExistence type="predicted"/>
<feature type="region of interest" description="Disordered" evidence="1">
    <location>
        <begin position="201"/>
        <end position="238"/>
    </location>
</feature>
<dbReference type="SUPFAM" id="SSF56281">
    <property type="entry name" value="Metallo-hydrolase/oxidoreductase"/>
    <property type="match status" value="1"/>
</dbReference>
<dbReference type="Gene3D" id="3.60.15.10">
    <property type="entry name" value="Ribonuclease Z/Hydroxyacylglutathione hydrolase-like"/>
    <property type="match status" value="1"/>
</dbReference>
<evidence type="ECO:0008006" key="4">
    <source>
        <dbReference type="Google" id="ProtNLM"/>
    </source>
</evidence>
<keyword evidence="3" id="KW-1185">Reference proteome</keyword>
<name>A0A259TUN3_9BACT</name>
<accession>A0A259TUN3</accession>
<gene>
    <name evidence="2" type="ORF">BSZ36_17710</name>
</gene>
<protein>
    <recommendedName>
        <fullName evidence="4">Metallo-beta-lactamase domain-containing protein</fullName>
    </recommendedName>
</protein>
<evidence type="ECO:0000313" key="3">
    <source>
        <dbReference type="Proteomes" id="UP000216446"/>
    </source>
</evidence>
<dbReference type="Proteomes" id="UP000216446">
    <property type="component" value="Unassembled WGS sequence"/>
</dbReference>
<dbReference type="AlphaFoldDB" id="A0A259TUN3"/>
<evidence type="ECO:0000256" key="1">
    <source>
        <dbReference type="SAM" id="MobiDB-lite"/>
    </source>
</evidence>
<evidence type="ECO:0000313" key="2">
    <source>
        <dbReference type="EMBL" id="OZC01284.1"/>
    </source>
</evidence>
<dbReference type="EMBL" id="MQWB01000011">
    <property type="protein sequence ID" value="OZC01284.1"/>
    <property type="molecule type" value="Genomic_DNA"/>
</dbReference>
<dbReference type="InParanoid" id="A0A259TUN3"/>
<dbReference type="InterPro" id="IPR036866">
    <property type="entry name" value="RibonucZ/Hydroxyglut_hydro"/>
</dbReference>
<feature type="compositionally biased region" description="Basic and acidic residues" evidence="1">
    <location>
        <begin position="202"/>
        <end position="237"/>
    </location>
</feature>
<organism evidence="2 3">
    <name type="scientific">Rubricoccus marinus</name>
    <dbReference type="NCBI Taxonomy" id="716817"/>
    <lineage>
        <taxon>Bacteria</taxon>
        <taxon>Pseudomonadati</taxon>
        <taxon>Rhodothermota</taxon>
        <taxon>Rhodothermia</taxon>
        <taxon>Rhodothermales</taxon>
        <taxon>Rubricoccaceae</taxon>
        <taxon>Rubricoccus</taxon>
    </lineage>
</organism>
<comment type="caution">
    <text evidence="2">The sequence shown here is derived from an EMBL/GenBank/DDBJ whole genome shotgun (WGS) entry which is preliminary data.</text>
</comment>